<dbReference type="RefSeq" id="WP_075075498.1">
    <property type="nucleotide sequence ID" value="NZ_DF967973.1"/>
</dbReference>
<evidence type="ECO:0000313" key="2">
    <source>
        <dbReference type="EMBL" id="GAP16119.1"/>
    </source>
</evidence>
<evidence type="ECO:0000313" key="3">
    <source>
        <dbReference type="Proteomes" id="UP000055060"/>
    </source>
</evidence>
<sequence length="194" mass="22474">MEKLTASEIQLAAGVFARAFFDDPLFRHFFPEISERRAQIEALYRFRLRSQLSNSFKTNALEGLAIWQAPHRHNSFPSILDLVPGLRMVKQVGRAPLTRMVSYLRWAESLRAVTAHEPYWYLDSLVVDPAFQGRGLARQLIDPVVRLARDAGQWIYLETHNRRNLDIYAHLGFTVVARQRLPGTYIDHFLLRKG</sequence>
<dbReference type="Gene3D" id="3.40.630.30">
    <property type="match status" value="1"/>
</dbReference>
<organism evidence="2">
    <name type="scientific">Longilinea arvoryzae</name>
    <dbReference type="NCBI Taxonomy" id="360412"/>
    <lineage>
        <taxon>Bacteria</taxon>
        <taxon>Bacillati</taxon>
        <taxon>Chloroflexota</taxon>
        <taxon>Anaerolineae</taxon>
        <taxon>Anaerolineales</taxon>
        <taxon>Anaerolineaceae</taxon>
        <taxon>Longilinea</taxon>
    </lineage>
</organism>
<keyword evidence="3" id="KW-1185">Reference proteome</keyword>
<dbReference type="Proteomes" id="UP000055060">
    <property type="component" value="Unassembled WGS sequence"/>
</dbReference>
<dbReference type="CDD" id="cd04301">
    <property type="entry name" value="NAT_SF"/>
    <property type="match status" value="1"/>
</dbReference>
<dbReference type="PROSITE" id="PS51186">
    <property type="entry name" value="GNAT"/>
    <property type="match status" value="1"/>
</dbReference>
<protein>
    <submittedName>
        <fullName evidence="2">Acetyltransferases</fullName>
    </submittedName>
</protein>
<dbReference type="AlphaFoldDB" id="A0A0K8MXY3"/>
<accession>A0A0K8MXY3</accession>
<dbReference type="EMBL" id="DF967973">
    <property type="protein sequence ID" value="GAP16119.1"/>
    <property type="molecule type" value="Genomic_DNA"/>
</dbReference>
<reference evidence="2" key="1">
    <citation type="submission" date="2015-07" db="EMBL/GenBank/DDBJ databases">
        <title>Draft Genome Sequences of Anaerolinea thermolimosa IMO-1, Bellilinea caldifistulae GOMI-1, Leptolinea tardivitalis YMTK-2, Levilinea saccharolytica KIBI-1,Longilinea arvoryzae KOME-1, Previously Described as Members of the Anaerolineaceae (Chloroflexi).</title>
        <authorList>
            <person name="Sekiguchi Y."/>
            <person name="Ohashi A."/>
            <person name="Matsuura N."/>
            <person name="Tourlousse M.D."/>
        </authorList>
    </citation>
    <scope>NUCLEOTIDE SEQUENCE [LARGE SCALE GENOMIC DNA]</scope>
    <source>
        <strain evidence="2">KOME-1</strain>
    </source>
</reference>
<feature type="domain" description="N-acetyltransferase" evidence="1">
    <location>
        <begin position="50"/>
        <end position="194"/>
    </location>
</feature>
<dbReference type="SUPFAM" id="SSF55729">
    <property type="entry name" value="Acyl-CoA N-acyltransferases (Nat)"/>
    <property type="match status" value="1"/>
</dbReference>
<dbReference type="OrthoDB" id="9775804at2"/>
<dbReference type="PANTHER" id="PTHR42791:SF1">
    <property type="entry name" value="N-ACETYLTRANSFERASE DOMAIN-CONTAINING PROTEIN"/>
    <property type="match status" value="1"/>
</dbReference>
<dbReference type="InterPro" id="IPR052523">
    <property type="entry name" value="Trichothecene_AcTrans"/>
</dbReference>
<dbReference type="InterPro" id="IPR000182">
    <property type="entry name" value="GNAT_dom"/>
</dbReference>
<name>A0A0K8MXY3_9CHLR</name>
<dbReference type="InterPro" id="IPR016181">
    <property type="entry name" value="Acyl_CoA_acyltransferase"/>
</dbReference>
<dbReference type="PANTHER" id="PTHR42791">
    <property type="entry name" value="GNAT FAMILY ACETYLTRANSFERASE"/>
    <property type="match status" value="1"/>
</dbReference>
<dbReference type="Pfam" id="PF00583">
    <property type="entry name" value="Acetyltransf_1"/>
    <property type="match status" value="1"/>
</dbReference>
<dbReference type="STRING" id="360412.LARV_03915"/>
<keyword evidence="2" id="KW-0808">Transferase</keyword>
<dbReference type="GO" id="GO:0016747">
    <property type="term" value="F:acyltransferase activity, transferring groups other than amino-acyl groups"/>
    <property type="evidence" value="ECO:0007669"/>
    <property type="project" value="InterPro"/>
</dbReference>
<gene>
    <name evidence="2" type="ORF">LARV_03915</name>
</gene>
<proteinExistence type="predicted"/>
<evidence type="ECO:0000259" key="1">
    <source>
        <dbReference type="PROSITE" id="PS51186"/>
    </source>
</evidence>